<dbReference type="InterPro" id="IPR013525">
    <property type="entry name" value="ABC2_TM"/>
</dbReference>
<dbReference type="InterPro" id="IPR051449">
    <property type="entry name" value="ABC-2_transporter_component"/>
</dbReference>
<keyword evidence="4 6" id="KW-1133">Transmembrane helix</keyword>
<dbReference type="PANTHER" id="PTHR30294:SF47">
    <property type="entry name" value="INNER MEMBRANE TRANSPORT PERMEASE YHHJ"/>
    <property type="match status" value="1"/>
</dbReference>
<name>A0A3A6R8M4_9VIBR</name>
<feature type="transmembrane region" description="Helical" evidence="6">
    <location>
        <begin position="231"/>
        <end position="251"/>
    </location>
</feature>
<keyword evidence="9" id="KW-1185">Reference proteome</keyword>
<dbReference type="OrthoDB" id="9803577at2"/>
<proteinExistence type="predicted"/>
<comment type="subcellular location">
    <subcellularLocation>
        <location evidence="1">Cell membrane</location>
        <topology evidence="1">Multi-pass membrane protein</topology>
    </subcellularLocation>
</comment>
<keyword evidence="3 6" id="KW-0812">Transmembrane</keyword>
<evidence type="ECO:0000313" key="9">
    <source>
        <dbReference type="Proteomes" id="UP000273252"/>
    </source>
</evidence>
<dbReference type="Pfam" id="PF12698">
    <property type="entry name" value="ABC2_membrane_3"/>
    <property type="match status" value="1"/>
</dbReference>
<feature type="domain" description="ABC-2 type transporter transmembrane" evidence="7">
    <location>
        <begin position="16"/>
        <end position="361"/>
    </location>
</feature>
<dbReference type="Gene3D" id="3.40.1710.10">
    <property type="entry name" value="abc type-2 transporter like domain"/>
    <property type="match status" value="1"/>
</dbReference>
<feature type="transmembrane region" description="Helical" evidence="6">
    <location>
        <begin position="184"/>
        <end position="210"/>
    </location>
</feature>
<feature type="transmembrane region" description="Helical" evidence="6">
    <location>
        <begin position="352"/>
        <end position="374"/>
    </location>
</feature>
<evidence type="ECO:0000256" key="5">
    <source>
        <dbReference type="ARBA" id="ARBA00023136"/>
    </source>
</evidence>
<protein>
    <submittedName>
        <fullName evidence="8">ABC transporter permease</fullName>
    </submittedName>
</protein>
<comment type="caution">
    <text evidence="8">The sequence shown here is derived from an EMBL/GenBank/DDBJ whole genome shotgun (WGS) entry which is preliminary data.</text>
</comment>
<keyword evidence="2" id="KW-1003">Cell membrane</keyword>
<evidence type="ECO:0000256" key="1">
    <source>
        <dbReference type="ARBA" id="ARBA00004651"/>
    </source>
</evidence>
<evidence type="ECO:0000256" key="2">
    <source>
        <dbReference type="ARBA" id="ARBA00022475"/>
    </source>
</evidence>
<evidence type="ECO:0000313" key="8">
    <source>
        <dbReference type="EMBL" id="RJX72871.1"/>
    </source>
</evidence>
<organism evidence="8 9">
    <name type="scientific">Vibrio sinensis</name>
    <dbReference type="NCBI Taxonomy" id="2302434"/>
    <lineage>
        <taxon>Bacteria</taxon>
        <taxon>Pseudomonadati</taxon>
        <taxon>Pseudomonadota</taxon>
        <taxon>Gammaproteobacteria</taxon>
        <taxon>Vibrionales</taxon>
        <taxon>Vibrionaceae</taxon>
        <taxon>Vibrio</taxon>
    </lineage>
</organism>
<dbReference type="AlphaFoldDB" id="A0A3A6R8M4"/>
<keyword evidence="5 6" id="KW-0472">Membrane</keyword>
<dbReference type="Proteomes" id="UP000273252">
    <property type="component" value="Unassembled WGS sequence"/>
</dbReference>
<gene>
    <name evidence="8" type="ORF">DZ860_06845</name>
</gene>
<feature type="transmembrane region" description="Helical" evidence="6">
    <location>
        <begin position="292"/>
        <end position="313"/>
    </location>
</feature>
<dbReference type="GO" id="GO:0005886">
    <property type="term" value="C:plasma membrane"/>
    <property type="evidence" value="ECO:0007669"/>
    <property type="project" value="UniProtKB-SubCell"/>
</dbReference>
<feature type="transmembrane region" description="Helical" evidence="6">
    <location>
        <begin position="263"/>
        <end position="285"/>
    </location>
</feature>
<dbReference type="RefSeq" id="WP_120030195.1">
    <property type="nucleotide sequence ID" value="NZ_QVMU01000004.1"/>
</dbReference>
<evidence type="ECO:0000256" key="4">
    <source>
        <dbReference type="ARBA" id="ARBA00022989"/>
    </source>
</evidence>
<feature type="transmembrane region" description="Helical" evidence="6">
    <location>
        <begin position="17"/>
        <end position="37"/>
    </location>
</feature>
<accession>A0A3A6R8M4</accession>
<dbReference type="PANTHER" id="PTHR30294">
    <property type="entry name" value="MEMBRANE COMPONENT OF ABC TRANSPORTER YHHJ-RELATED"/>
    <property type="match status" value="1"/>
</dbReference>
<dbReference type="EMBL" id="QVMU01000004">
    <property type="protein sequence ID" value="RJX72871.1"/>
    <property type="molecule type" value="Genomic_DNA"/>
</dbReference>
<reference evidence="8 9" key="1">
    <citation type="submission" date="2018-08" db="EMBL/GenBank/DDBJ databases">
        <title>Vibrio isolated from the Eastern China Marginal Seas.</title>
        <authorList>
            <person name="Li Y."/>
        </authorList>
    </citation>
    <scope>NUCLEOTIDE SEQUENCE [LARGE SCALE GENOMIC DNA]</scope>
    <source>
        <strain evidence="8 9">BEI233</strain>
    </source>
</reference>
<dbReference type="GO" id="GO:0140359">
    <property type="term" value="F:ABC-type transporter activity"/>
    <property type="evidence" value="ECO:0007669"/>
    <property type="project" value="InterPro"/>
</dbReference>
<evidence type="ECO:0000259" key="7">
    <source>
        <dbReference type="Pfam" id="PF12698"/>
    </source>
</evidence>
<sequence>MEASILSQWKIIRRDKWLLSCLTWIPVALSVMIWAIFSQGIARDLPVGVVDLNHSSLSNQFTRYLDASPTMAVTHEFTSITEAEQALVESEVYAYVVLPYNLEENIYKGFAPQISAFYNSQTILIGKLLSSAITQVQGTFNAQISTVQTLSRGNTTFAAAMGNAVPVRTQITPLFNKNSNYAQFLVTAIVPALWQIVVVVGTILVLAANLRLRGLQPWLGNRTLSNLVLTLRPYFAVFLLQGFAFLCWFFLGFEWPLNGSLLAMVAAQAVMTLACMIMGCFFFFMTLDAARAMSFAGAFTAPSFAFMGITFPVSDMNPLALFWRSLLPVSHYIEVQIHQANYGEPWTHSLQYLLPMLGYLLPLVLTVLLIRIHLTKEGAL</sequence>
<evidence type="ECO:0000256" key="3">
    <source>
        <dbReference type="ARBA" id="ARBA00022692"/>
    </source>
</evidence>
<evidence type="ECO:0000256" key="6">
    <source>
        <dbReference type="SAM" id="Phobius"/>
    </source>
</evidence>